<feature type="chain" id="PRO_5020643073" description="Sodium/calcium exchanger membrane region domain-containing protein" evidence="2">
    <location>
        <begin position="23"/>
        <end position="92"/>
    </location>
</feature>
<organism evidence="3 4">
    <name type="scientific">Blyttiomyces helicus</name>
    <dbReference type="NCBI Taxonomy" id="388810"/>
    <lineage>
        <taxon>Eukaryota</taxon>
        <taxon>Fungi</taxon>
        <taxon>Fungi incertae sedis</taxon>
        <taxon>Chytridiomycota</taxon>
        <taxon>Chytridiomycota incertae sedis</taxon>
        <taxon>Chytridiomycetes</taxon>
        <taxon>Chytridiomycetes incertae sedis</taxon>
        <taxon>Blyttiomyces</taxon>
    </lineage>
</organism>
<reference evidence="4" key="1">
    <citation type="journal article" date="2018" name="Nat. Microbiol.">
        <title>Leveraging single-cell genomics to expand the fungal tree of life.</title>
        <authorList>
            <person name="Ahrendt S.R."/>
            <person name="Quandt C.A."/>
            <person name="Ciobanu D."/>
            <person name="Clum A."/>
            <person name="Salamov A."/>
            <person name="Andreopoulos B."/>
            <person name="Cheng J.F."/>
            <person name="Woyke T."/>
            <person name="Pelin A."/>
            <person name="Henrissat B."/>
            <person name="Reynolds N.K."/>
            <person name="Benny G.L."/>
            <person name="Smith M.E."/>
            <person name="James T.Y."/>
            <person name="Grigoriev I.V."/>
        </authorList>
    </citation>
    <scope>NUCLEOTIDE SEQUENCE [LARGE SCALE GENOMIC DNA]</scope>
</reference>
<dbReference type="EMBL" id="ML000715">
    <property type="protein sequence ID" value="RKO83899.1"/>
    <property type="molecule type" value="Genomic_DNA"/>
</dbReference>
<feature type="transmembrane region" description="Helical" evidence="1">
    <location>
        <begin position="31"/>
        <end position="52"/>
    </location>
</feature>
<name>A0A4P9VW28_9FUNG</name>
<sequence length="92" mass="9734">MSGSCSNLLICTLIAVPISVAGDRRDAEFKWAVCLVLAIAAATGAPLILFGARAIRVWTELKTAHAMAYDVEPGLTTEQNNSNLLADSSIFP</sequence>
<dbReference type="Proteomes" id="UP000269721">
    <property type="component" value="Unassembled WGS sequence"/>
</dbReference>
<evidence type="ECO:0000313" key="4">
    <source>
        <dbReference type="Proteomes" id="UP000269721"/>
    </source>
</evidence>
<keyword evidence="4" id="KW-1185">Reference proteome</keyword>
<protein>
    <recommendedName>
        <fullName evidence="5">Sodium/calcium exchanger membrane region domain-containing protein</fullName>
    </recommendedName>
</protein>
<evidence type="ECO:0000256" key="2">
    <source>
        <dbReference type="SAM" id="SignalP"/>
    </source>
</evidence>
<evidence type="ECO:0000313" key="3">
    <source>
        <dbReference type="EMBL" id="RKO83899.1"/>
    </source>
</evidence>
<proteinExistence type="predicted"/>
<keyword evidence="1" id="KW-0812">Transmembrane</keyword>
<evidence type="ECO:0008006" key="5">
    <source>
        <dbReference type="Google" id="ProtNLM"/>
    </source>
</evidence>
<keyword evidence="2" id="KW-0732">Signal</keyword>
<accession>A0A4P9VW28</accession>
<dbReference type="AlphaFoldDB" id="A0A4P9VW28"/>
<evidence type="ECO:0000256" key="1">
    <source>
        <dbReference type="SAM" id="Phobius"/>
    </source>
</evidence>
<keyword evidence="1" id="KW-0472">Membrane</keyword>
<keyword evidence="1" id="KW-1133">Transmembrane helix</keyword>
<gene>
    <name evidence="3" type="ORF">BDK51DRAFT_47876</name>
</gene>
<feature type="signal peptide" evidence="2">
    <location>
        <begin position="1"/>
        <end position="22"/>
    </location>
</feature>